<dbReference type="AlphaFoldDB" id="A0A371H595"/>
<evidence type="ECO:0000313" key="4">
    <source>
        <dbReference type="Proteomes" id="UP000257109"/>
    </source>
</evidence>
<organism evidence="3 4">
    <name type="scientific">Mucuna pruriens</name>
    <name type="common">Velvet bean</name>
    <name type="synonym">Dolichos pruriens</name>
    <dbReference type="NCBI Taxonomy" id="157652"/>
    <lineage>
        <taxon>Eukaryota</taxon>
        <taxon>Viridiplantae</taxon>
        <taxon>Streptophyta</taxon>
        <taxon>Embryophyta</taxon>
        <taxon>Tracheophyta</taxon>
        <taxon>Spermatophyta</taxon>
        <taxon>Magnoliopsida</taxon>
        <taxon>eudicotyledons</taxon>
        <taxon>Gunneridae</taxon>
        <taxon>Pentapetalae</taxon>
        <taxon>rosids</taxon>
        <taxon>fabids</taxon>
        <taxon>Fabales</taxon>
        <taxon>Fabaceae</taxon>
        <taxon>Papilionoideae</taxon>
        <taxon>50 kb inversion clade</taxon>
        <taxon>NPAAA clade</taxon>
        <taxon>indigoferoid/millettioid clade</taxon>
        <taxon>Phaseoleae</taxon>
        <taxon>Mucuna</taxon>
    </lineage>
</organism>
<feature type="domain" description="Retrotransposon gag" evidence="2">
    <location>
        <begin position="31"/>
        <end position="125"/>
    </location>
</feature>
<dbReference type="EMBL" id="QJKJ01003530">
    <property type="protein sequence ID" value="RDX98004.1"/>
    <property type="molecule type" value="Genomic_DNA"/>
</dbReference>
<evidence type="ECO:0000256" key="1">
    <source>
        <dbReference type="SAM" id="MobiDB-lite"/>
    </source>
</evidence>
<protein>
    <recommendedName>
        <fullName evidence="2">Retrotransposon gag domain-containing protein</fullName>
    </recommendedName>
</protein>
<evidence type="ECO:0000259" key="2">
    <source>
        <dbReference type="Pfam" id="PF03732"/>
    </source>
</evidence>
<dbReference type="PANTHER" id="PTHR35046:SF9">
    <property type="entry name" value="RNA-DIRECTED DNA POLYMERASE"/>
    <property type="match status" value="1"/>
</dbReference>
<dbReference type="Proteomes" id="UP000257109">
    <property type="component" value="Unassembled WGS sequence"/>
</dbReference>
<keyword evidence="4" id="KW-1185">Reference proteome</keyword>
<name>A0A371H595_MUCPR</name>
<gene>
    <name evidence="3" type="ORF">CR513_19137</name>
</gene>
<dbReference type="Pfam" id="PF03732">
    <property type="entry name" value="Retrotrans_gag"/>
    <property type="match status" value="1"/>
</dbReference>
<comment type="caution">
    <text evidence="3">The sequence shown here is derived from an EMBL/GenBank/DDBJ whole genome shotgun (WGS) entry which is preliminary data.</text>
</comment>
<proteinExistence type="predicted"/>
<feature type="region of interest" description="Disordered" evidence="1">
    <location>
        <begin position="141"/>
        <end position="164"/>
    </location>
</feature>
<dbReference type="PANTHER" id="PTHR35046">
    <property type="entry name" value="ZINC KNUCKLE (CCHC-TYPE) FAMILY PROTEIN"/>
    <property type="match status" value="1"/>
</dbReference>
<dbReference type="OrthoDB" id="1934635at2759"/>
<accession>A0A371H595</accession>
<reference evidence="3" key="1">
    <citation type="submission" date="2018-05" db="EMBL/GenBank/DDBJ databases">
        <title>Draft genome of Mucuna pruriens seed.</title>
        <authorList>
            <person name="Nnadi N.E."/>
            <person name="Vos R."/>
            <person name="Hasami M.H."/>
            <person name="Devisetty U.K."/>
            <person name="Aguiy J.C."/>
        </authorList>
    </citation>
    <scope>NUCLEOTIDE SEQUENCE [LARGE SCALE GENOMIC DNA]</scope>
    <source>
        <strain evidence="3">JCA_2017</strain>
    </source>
</reference>
<sequence length="226" mass="26225">MQNCTICRRWRCIVIFEMRDEGRPSSVVRMVTYEFNIYALVWWNQYIKKVSDGRRTHIDTWLDLKRELRTRFALASYARDLYNKLQRMYQGSKSIEEYFKEMEVALMRANVLEFNEATMARFLHGKRLVSQCSNKRSMVIREDENVESESSHEDSSSSSEVESASDSFHCEGDLLMVRRLMSAQVSCQGKACSLFIDGGSSANVSSLGLVEKLNLPTFVHPRPYKL</sequence>
<feature type="compositionally biased region" description="Basic and acidic residues" evidence="1">
    <location>
        <begin position="141"/>
        <end position="155"/>
    </location>
</feature>
<feature type="non-terminal residue" evidence="3">
    <location>
        <position position="1"/>
    </location>
</feature>
<evidence type="ECO:0000313" key="3">
    <source>
        <dbReference type="EMBL" id="RDX98004.1"/>
    </source>
</evidence>
<dbReference type="InterPro" id="IPR005162">
    <property type="entry name" value="Retrotrans_gag_dom"/>
</dbReference>